<gene>
    <name evidence="1" type="ORF">YP76_04915</name>
</gene>
<evidence type="ECO:0000313" key="1">
    <source>
        <dbReference type="EMBL" id="KKW93975.1"/>
    </source>
</evidence>
<dbReference type="AlphaFoldDB" id="A0A0M3AVU4"/>
<reference evidence="1 2" key="1">
    <citation type="submission" date="2015-04" db="EMBL/GenBank/DDBJ databases">
        <title>Genome sequence of aromatic hydrocarbons-degrading Sphingobium chungbukense DJ77.</title>
        <authorList>
            <person name="Kim Y.-C."/>
            <person name="Chae J.-C."/>
        </authorList>
    </citation>
    <scope>NUCLEOTIDE SEQUENCE [LARGE SCALE GENOMIC DNA]</scope>
    <source>
        <strain evidence="1 2">DJ77</strain>
    </source>
</reference>
<evidence type="ECO:0000313" key="2">
    <source>
        <dbReference type="Proteomes" id="UP000033874"/>
    </source>
</evidence>
<protein>
    <submittedName>
        <fullName evidence="1">Uncharacterized protein</fullName>
    </submittedName>
</protein>
<sequence length="68" mass="7542">MPLSDWELWACAQQVIKQHGAKAPLHLASRIGELATAGDLDGVQTWKAIAERVDQLMDYRAGRPLSKQ</sequence>
<name>A0A0M3AVU4_9SPHN</name>
<keyword evidence="2" id="KW-1185">Reference proteome</keyword>
<dbReference type="EMBL" id="LBIC01000001">
    <property type="protein sequence ID" value="KKW93975.1"/>
    <property type="molecule type" value="Genomic_DNA"/>
</dbReference>
<dbReference type="RefSeq" id="WP_046762409.1">
    <property type="nucleotide sequence ID" value="NZ_LBIC01000001.1"/>
</dbReference>
<proteinExistence type="predicted"/>
<dbReference type="PATRIC" id="fig|56193.3.peg.1013"/>
<organism evidence="1 2">
    <name type="scientific">Sphingobium chungbukense</name>
    <dbReference type="NCBI Taxonomy" id="56193"/>
    <lineage>
        <taxon>Bacteria</taxon>
        <taxon>Pseudomonadati</taxon>
        <taxon>Pseudomonadota</taxon>
        <taxon>Alphaproteobacteria</taxon>
        <taxon>Sphingomonadales</taxon>
        <taxon>Sphingomonadaceae</taxon>
        <taxon>Sphingobium</taxon>
    </lineage>
</organism>
<comment type="caution">
    <text evidence="1">The sequence shown here is derived from an EMBL/GenBank/DDBJ whole genome shotgun (WGS) entry which is preliminary data.</text>
</comment>
<dbReference type="STRING" id="56193.YP76_04915"/>
<dbReference type="Proteomes" id="UP000033874">
    <property type="component" value="Unassembled WGS sequence"/>
</dbReference>
<accession>A0A0M3AVU4</accession>
<dbReference type="Pfam" id="PF22284">
    <property type="entry name" value="DUF6961"/>
    <property type="match status" value="1"/>
</dbReference>
<dbReference type="InterPro" id="IPR054234">
    <property type="entry name" value="DUF6961"/>
</dbReference>